<feature type="region of interest" description="Disordered" evidence="1">
    <location>
        <begin position="192"/>
        <end position="227"/>
    </location>
</feature>
<dbReference type="PaxDb" id="8022-A0A060X5L9"/>
<sequence length="227" mass="25268">MRTRQLLKPYCSTLSLKFHWANMTSWPPWVYALYDSTLMNRVKRQLHEWDENLKDDSLPTNAIDFSYRVAACLPIDDALRLQLLKIGSAIQRLCCELDIMDWCGSDNKNIISTLVSSPPHTHTCSLSLYGPMAAYVNSHDPDRLQSQQPQPGPQAVYAPQLVSRVCLDDRSVSDLWLPHGLEVHGHQDGLIPSSFLGPDPLSNAAPHPPDRWPGGGRGLPPGLPVAT</sequence>
<evidence type="ECO:0000313" key="2">
    <source>
        <dbReference type="EMBL" id="CDQ74716.1"/>
    </source>
</evidence>
<dbReference type="Gene3D" id="1.20.58.1480">
    <property type="match status" value="1"/>
</dbReference>
<reference evidence="2" key="2">
    <citation type="submission" date="2014-03" db="EMBL/GenBank/DDBJ databases">
        <authorList>
            <person name="Genoscope - CEA"/>
        </authorList>
    </citation>
    <scope>NUCLEOTIDE SEQUENCE</scope>
</reference>
<accession>A0A060X5L9</accession>
<gene>
    <name evidence="2" type="ORF">GSONMT00038122001</name>
</gene>
<dbReference type="FunFam" id="1.20.58.1480:FF:000004">
    <property type="entry name" value="Cereblon, isoform CRA_c"/>
    <property type="match status" value="1"/>
</dbReference>
<dbReference type="Proteomes" id="UP000193380">
    <property type="component" value="Unassembled WGS sequence"/>
</dbReference>
<dbReference type="STRING" id="8022.A0A060X5L9"/>
<reference evidence="2" key="1">
    <citation type="journal article" date="2014" name="Nat. Commun.">
        <title>The rainbow trout genome provides novel insights into evolution after whole-genome duplication in vertebrates.</title>
        <authorList>
            <person name="Berthelot C."/>
            <person name="Brunet F."/>
            <person name="Chalopin D."/>
            <person name="Juanchich A."/>
            <person name="Bernard M."/>
            <person name="Noel B."/>
            <person name="Bento P."/>
            <person name="Da Silva C."/>
            <person name="Labadie K."/>
            <person name="Alberti A."/>
            <person name="Aury J.M."/>
            <person name="Louis A."/>
            <person name="Dehais P."/>
            <person name="Bardou P."/>
            <person name="Montfort J."/>
            <person name="Klopp C."/>
            <person name="Cabau C."/>
            <person name="Gaspin C."/>
            <person name="Thorgaard G.H."/>
            <person name="Boussaha M."/>
            <person name="Quillet E."/>
            <person name="Guyomard R."/>
            <person name="Galiana D."/>
            <person name="Bobe J."/>
            <person name="Volff J.N."/>
            <person name="Genet C."/>
            <person name="Wincker P."/>
            <person name="Jaillon O."/>
            <person name="Roest Crollius H."/>
            <person name="Guiguen Y."/>
        </authorList>
    </citation>
    <scope>NUCLEOTIDE SEQUENCE [LARGE SCALE GENOMIC DNA]</scope>
</reference>
<evidence type="ECO:0000313" key="3">
    <source>
        <dbReference type="Proteomes" id="UP000193380"/>
    </source>
</evidence>
<protein>
    <submittedName>
        <fullName evidence="2">Uncharacterized protein</fullName>
    </submittedName>
</protein>
<dbReference type="AlphaFoldDB" id="A0A060X5L9"/>
<evidence type="ECO:0000256" key="1">
    <source>
        <dbReference type="SAM" id="MobiDB-lite"/>
    </source>
</evidence>
<name>A0A060X5L9_ONCMY</name>
<organism evidence="2 3">
    <name type="scientific">Oncorhynchus mykiss</name>
    <name type="common">Rainbow trout</name>
    <name type="synonym">Salmo gairdneri</name>
    <dbReference type="NCBI Taxonomy" id="8022"/>
    <lineage>
        <taxon>Eukaryota</taxon>
        <taxon>Metazoa</taxon>
        <taxon>Chordata</taxon>
        <taxon>Craniata</taxon>
        <taxon>Vertebrata</taxon>
        <taxon>Euteleostomi</taxon>
        <taxon>Actinopterygii</taxon>
        <taxon>Neopterygii</taxon>
        <taxon>Teleostei</taxon>
        <taxon>Protacanthopterygii</taxon>
        <taxon>Salmoniformes</taxon>
        <taxon>Salmonidae</taxon>
        <taxon>Salmoninae</taxon>
        <taxon>Oncorhynchus</taxon>
    </lineage>
</organism>
<proteinExistence type="predicted"/>
<dbReference type="EMBL" id="FR904994">
    <property type="protein sequence ID" value="CDQ74716.1"/>
    <property type="molecule type" value="Genomic_DNA"/>
</dbReference>